<dbReference type="Proteomes" id="UP000008457">
    <property type="component" value="Chromosome"/>
</dbReference>
<dbReference type="Gene3D" id="1.10.3720.10">
    <property type="entry name" value="MetI-like"/>
    <property type="match status" value="1"/>
</dbReference>
<dbReference type="SUPFAM" id="SSF161098">
    <property type="entry name" value="MetI-like"/>
    <property type="match status" value="1"/>
</dbReference>
<name>F3ZVI6_MAHA5</name>
<keyword evidence="10" id="KW-1185">Reference proteome</keyword>
<evidence type="ECO:0000256" key="3">
    <source>
        <dbReference type="ARBA" id="ARBA00022475"/>
    </source>
</evidence>
<dbReference type="OrthoDB" id="42615at2"/>
<sequence length="295" mass="33047">MDEIKKSTHDGAWAALFLAPQVIGLIVFSIGPIIAAIVLSLFQWDAVGTPLFIGFQNFIDIFSSGSDFWIALKNTLYYSVLTIPVGIILALVLAVILNNVKGKMIYRTIYFMPQVTSSVAICMVWLWMYNGDFGLINQLLSYVGIKGPQWLTDTRWVMPAIAILSIWWGLGYNMTIFLAGLQGIPRSYYEAATIDGANALQQFRHITLPLISPTTFFLTIMAVISSFQVFDQAYIMTGGGPAKASTTLVYLVWDTAFQEFYMGRASAIALMLFVMILIVTLIQFKFSDRWVNYEI</sequence>
<dbReference type="HOGENOM" id="CLU_016047_0_2_9"/>
<gene>
    <name evidence="9" type="ordered locus">Mahau_1151</name>
</gene>
<keyword evidence="5 7" id="KW-1133">Transmembrane helix</keyword>
<dbReference type="PROSITE" id="PS50928">
    <property type="entry name" value="ABC_TM1"/>
    <property type="match status" value="1"/>
</dbReference>
<dbReference type="EMBL" id="CP002360">
    <property type="protein sequence ID" value="AEE96348.1"/>
    <property type="molecule type" value="Genomic_DNA"/>
</dbReference>
<accession>F3ZVI6</accession>
<evidence type="ECO:0000313" key="9">
    <source>
        <dbReference type="EMBL" id="AEE96348.1"/>
    </source>
</evidence>
<feature type="transmembrane region" description="Helical" evidence="7">
    <location>
        <begin position="109"/>
        <end position="129"/>
    </location>
</feature>
<dbReference type="RefSeq" id="WP_013780778.1">
    <property type="nucleotide sequence ID" value="NC_015520.1"/>
</dbReference>
<keyword evidence="3" id="KW-1003">Cell membrane</keyword>
<dbReference type="AlphaFoldDB" id="F3ZVI6"/>
<evidence type="ECO:0000256" key="6">
    <source>
        <dbReference type="ARBA" id="ARBA00023136"/>
    </source>
</evidence>
<feature type="transmembrane region" description="Helical" evidence="7">
    <location>
        <begin position="12"/>
        <end position="42"/>
    </location>
</feature>
<keyword evidence="4 7" id="KW-0812">Transmembrane</keyword>
<feature type="transmembrane region" description="Helical" evidence="7">
    <location>
        <begin position="265"/>
        <end position="284"/>
    </location>
</feature>
<dbReference type="STRING" id="697281.Mahau_1151"/>
<dbReference type="InterPro" id="IPR000515">
    <property type="entry name" value="MetI-like"/>
</dbReference>
<evidence type="ECO:0000259" key="8">
    <source>
        <dbReference type="PROSITE" id="PS50928"/>
    </source>
</evidence>
<protein>
    <submittedName>
        <fullName evidence="9">Carbohydrate ABC transporter membrane protein 1, CUT1 family</fullName>
    </submittedName>
</protein>
<evidence type="ECO:0000256" key="5">
    <source>
        <dbReference type="ARBA" id="ARBA00022989"/>
    </source>
</evidence>
<feature type="transmembrane region" description="Helical" evidence="7">
    <location>
        <begin position="206"/>
        <end position="227"/>
    </location>
</feature>
<evidence type="ECO:0000256" key="4">
    <source>
        <dbReference type="ARBA" id="ARBA00022692"/>
    </source>
</evidence>
<dbReference type="GO" id="GO:0005886">
    <property type="term" value="C:plasma membrane"/>
    <property type="evidence" value="ECO:0007669"/>
    <property type="project" value="UniProtKB-SubCell"/>
</dbReference>
<evidence type="ECO:0000256" key="1">
    <source>
        <dbReference type="ARBA" id="ARBA00004651"/>
    </source>
</evidence>
<dbReference type="InterPro" id="IPR035906">
    <property type="entry name" value="MetI-like_sf"/>
</dbReference>
<comment type="similarity">
    <text evidence="7">Belongs to the binding-protein-dependent transport system permease family.</text>
</comment>
<dbReference type="PANTHER" id="PTHR30193">
    <property type="entry name" value="ABC TRANSPORTER PERMEASE PROTEIN"/>
    <property type="match status" value="1"/>
</dbReference>
<dbReference type="GO" id="GO:0055085">
    <property type="term" value="P:transmembrane transport"/>
    <property type="evidence" value="ECO:0007669"/>
    <property type="project" value="InterPro"/>
</dbReference>
<dbReference type="InterPro" id="IPR051393">
    <property type="entry name" value="ABC_transporter_permease"/>
</dbReference>
<feature type="transmembrane region" description="Helical" evidence="7">
    <location>
        <begin position="76"/>
        <end position="97"/>
    </location>
</feature>
<dbReference type="PANTHER" id="PTHR30193:SF37">
    <property type="entry name" value="INNER MEMBRANE ABC TRANSPORTER PERMEASE PROTEIN YCJO"/>
    <property type="match status" value="1"/>
</dbReference>
<reference evidence="9 10" key="2">
    <citation type="journal article" date="2011" name="Stand. Genomic Sci.">
        <title>Complete genome sequence of Mahella australiensis type strain (50-1 BON).</title>
        <authorList>
            <person name="Sikorski J."/>
            <person name="Teshima H."/>
            <person name="Nolan M."/>
            <person name="Lucas S."/>
            <person name="Hammon N."/>
            <person name="Deshpande S."/>
            <person name="Cheng J.F."/>
            <person name="Pitluck S."/>
            <person name="Liolios K."/>
            <person name="Pagani I."/>
            <person name="Ivanova N."/>
            <person name="Huntemann M."/>
            <person name="Mavromatis K."/>
            <person name="Ovchinikova G."/>
            <person name="Pati A."/>
            <person name="Tapia R."/>
            <person name="Han C."/>
            <person name="Goodwin L."/>
            <person name="Chen A."/>
            <person name="Palaniappan K."/>
            <person name="Land M."/>
            <person name="Hauser L."/>
            <person name="Ngatchou-Djao O.D."/>
            <person name="Rohde M."/>
            <person name="Pukall R."/>
            <person name="Spring S."/>
            <person name="Abt B."/>
            <person name="Goker M."/>
            <person name="Detter J.C."/>
            <person name="Woyke T."/>
            <person name="Bristow J."/>
            <person name="Markowitz V."/>
            <person name="Hugenholtz P."/>
            <person name="Eisen J.A."/>
            <person name="Kyrpides N.C."/>
            <person name="Klenk H.P."/>
            <person name="Lapidus A."/>
        </authorList>
    </citation>
    <scope>NUCLEOTIDE SEQUENCE [LARGE SCALE GENOMIC DNA]</scope>
    <source>
        <strain evidence="10">DSM 15567 / CIP 107919 / 50-1 BON</strain>
    </source>
</reference>
<keyword evidence="6 7" id="KW-0472">Membrane</keyword>
<reference evidence="10" key="1">
    <citation type="submission" date="2010-11" db="EMBL/GenBank/DDBJ databases">
        <title>The complete genome of Mahella australiensis DSM 15567.</title>
        <authorList>
            <consortium name="US DOE Joint Genome Institute (JGI-PGF)"/>
            <person name="Lucas S."/>
            <person name="Copeland A."/>
            <person name="Lapidus A."/>
            <person name="Bruce D."/>
            <person name="Goodwin L."/>
            <person name="Pitluck S."/>
            <person name="Kyrpides N."/>
            <person name="Mavromatis K."/>
            <person name="Pagani I."/>
            <person name="Ivanova N."/>
            <person name="Teshima H."/>
            <person name="Brettin T."/>
            <person name="Detter J.C."/>
            <person name="Han C."/>
            <person name="Tapia R."/>
            <person name="Land M."/>
            <person name="Hauser L."/>
            <person name="Markowitz V."/>
            <person name="Cheng J.-F."/>
            <person name="Hugenholtz P."/>
            <person name="Woyke T."/>
            <person name="Wu D."/>
            <person name="Spring S."/>
            <person name="Pukall R."/>
            <person name="Steenblock K."/>
            <person name="Schneider S."/>
            <person name="Klenk H.-P."/>
            <person name="Eisen J.A."/>
        </authorList>
    </citation>
    <scope>NUCLEOTIDE SEQUENCE [LARGE SCALE GENOMIC DNA]</scope>
    <source>
        <strain evidence="10">DSM 15567 / CIP 107919 / 50-1 BON</strain>
    </source>
</reference>
<feature type="domain" description="ABC transmembrane type-1" evidence="8">
    <location>
        <begin position="72"/>
        <end position="283"/>
    </location>
</feature>
<dbReference type="KEGG" id="mas:Mahau_1151"/>
<evidence type="ECO:0000256" key="2">
    <source>
        <dbReference type="ARBA" id="ARBA00022448"/>
    </source>
</evidence>
<comment type="subcellular location">
    <subcellularLocation>
        <location evidence="1 7">Cell membrane</location>
        <topology evidence="1 7">Multi-pass membrane protein</topology>
    </subcellularLocation>
</comment>
<keyword evidence="2 7" id="KW-0813">Transport</keyword>
<dbReference type="Pfam" id="PF00528">
    <property type="entry name" value="BPD_transp_1"/>
    <property type="match status" value="1"/>
</dbReference>
<evidence type="ECO:0000313" key="10">
    <source>
        <dbReference type="Proteomes" id="UP000008457"/>
    </source>
</evidence>
<organism evidence="9 10">
    <name type="scientific">Mahella australiensis (strain DSM 15567 / CIP 107919 / 50-1 BON)</name>
    <dbReference type="NCBI Taxonomy" id="697281"/>
    <lineage>
        <taxon>Bacteria</taxon>
        <taxon>Bacillati</taxon>
        <taxon>Bacillota</taxon>
        <taxon>Clostridia</taxon>
        <taxon>Thermoanaerobacterales</taxon>
        <taxon>Thermoanaerobacterales Family IV. Incertae Sedis</taxon>
        <taxon>Mahella</taxon>
    </lineage>
</organism>
<proteinExistence type="inferred from homology"/>
<dbReference type="CDD" id="cd06261">
    <property type="entry name" value="TM_PBP2"/>
    <property type="match status" value="1"/>
</dbReference>
<feature type="transmembrane region" description="Helical" evidence="7">
    <location>
        <begin position="156"/>
        <end position="179"/>
    </location>
</feature>
<evidence type="ECO:0000256" key="7">
    <source>
        <dbReference type="RuleBase" id="RU363032"/>
    </source>
</evidence>
<dbReference type="eggNOG" id="COG1175">
    <property type="taxonomic scope" value="Bacteria"/>
</dbReference>